<keyword evidence="7 8" id="KW-0051">Antiviral defense</keyword>
<dbReference type="Proteomes" id="UP000000438">
    <property type="component" value="Chromosome"/>
</dbReference>
<dbReference type="PaxDb" id="263820-PTO0002"/>
<dbReference type="EC" id="3.1.-.-" evidence="8"/>
<accession>Q6L364</accession>
<keyword evidence="5 8" id="KW-0378">Hydrolase</keyword>
<evidence type="ECO:0000256" key="7">
    <source>
        <dbReference type="ARBA" id="ARBA00023118"/>
    </source>
</evidence>
<dbReference type="PANTHER" id="PTHR34405:SF3">
    <property type="entry name" value="CRISPR-ASSOCIATED ENDORIBONUCLEASE CAS2 3"/>
    <property type="match status" value="1"/>
</dbReference>
<dbReference type="Pfam" id="PF09827">
    <property type="entry name" value="CRISPR_Cas2"/>
    <property type="match status" value="1"/>
</dbReference>
<dbReference type="InParanoid" id="Q6L364"/>
<dbReference type="InterPro" id="IPR019199">
    <property type="entry name" value="Virulence_VapD/CRISPR_Cas2"/>
</dbReference>
<dbReference type="GO" id="GO:0004521">
    <property type="term" value="F:RNA endonuclease activity"/>
    <property type="evidence" value="ECO:0007669"/>
    <property type="project" value="InterPro"/>
</dbReference>
<dbReference type="GO" id="GO:0043571">
    <property type="term" value="P:maintenance of CRISPR repeat elements"/>
    <property type="evidence" value="ECO:0007669"/>
    <property type="project" value="UniProtKB-UniRule"/>
</dbReference>
<dbReference type="NCBIfam" id="TIGR01573">
    <property type="entry name" value="cas2"/>
    <property type="match status" value="1"/>
</dbReference>
<dbReference type="AlphaFoldDB" id="Q6L364"/>
<dbReference type="GeneID" id="2844162"/>
<evidence type="ECO:0000256" key="2">
    <source>
        <dbReference type="ARBA" id="ARBA00022722"/>
    </source>
</evidence>
<protein>
    <recommendedName>
        <fullName evidence="8">CRISPR-associated endoribonuclease Cas2</fullName>
        <ecNumber evidence="8">3.1.-.-</ecNumber>
    </recommendedName>
</protein>
<dbReference type="EMBL" id="AE017261">
    <property type="protein sequence ID" value="AAT42587.1"/>
    <property type="molecule type" value="Genomic_DNA"/>
</dbReference>
<dbReference type="SUPFAM" id="SSF143430">
    <property type="entry name" value="TTP0101/SSO1404-like"/>
    <property type="match status" value="1"/>
</dbReference>
<dbReference type="STRING" id="263820.PTO0002"/>
<dbReference type="PANTHER" id="PTHR34405">
    <property type="entry name" value="CRISPR-ASSOCIATED ENDORIBONUCLEASE CAS2"/>
    <property type="match status" value="1"/>
</dbReference>
<keyword evidence="4 8" id="KW-0255">Endonuclease</keyword>
<dbReference type="HOGENOM" id="CLU_161124_0_1_2"/>
<evidence type="ECO:0000256" key="6">
    <source>
        <dbReference type="ARBA" id="ARBA00022842"/>
    </source>
</evidence>
<evidence type="ECO:0000313" key="9">
    <source>
        <dbReference type="EMBL" id="AAT42587.1"/>
    </source>
</evidence>
<comment type="function">
    <text evidence="8">CRISPR (clustered regularly interspaced short palindromic repeat), is an adaptive immune system that provides protection against mobile genetic elements (viruses, transposable elements and conjugative plasmids). CRISPR clusters contain sequences complementary to antecedent mobile elements and target invading nucleic acids. CRISPR clusters are transcribed and processed into CRISPR RNA (crRNA). Functions as a ssRNA-specific endoribonuclease. Involved in the integration of spacer DNA into the CRISPR cassette.</text>
</comment>
<keyword evidence="2 8" id="KW-0540">Nuclease</keyword>
<dbReference type="InterPro" id="IPR021127">
    <property type="entry name" value="CRISPR_associated_Cas2"/>
</dbReference>
<evidence type="ECO:0000313" key="10">
    <source>
        <dbReference type="Proteomes" id="UP000000438"/>
    </source>
</evidence>
<evidence type="ECO:0000256" key="8">
    <source>
        <dbReference type="HAMAP-Rule" id="MF_01471"/>
    </source>
</evidence>
<evidence type="ECO:0000256" key="5">
    <source>
        <dbReference type="ARBA" id="ARBA00022801"/>
    </source>
</evidence>
<sequence length="87" mass="10275">MVWVILIYDIEKSRVNKIRKICEGYLVRVQESAFEGYISAALLNILIKRLKKEIDESYDKIKIYSFREDRKGKIIELGDVSHKDNII</sequence>
<name>Q6L364_PICTO</name>
<comment type="similarity">
    <text evidence="8">Belongs to the CRISPR-associated endoribonuclease Cas2 protein family.</text>
</comment>
<reference evidence="9 10" key="1">
    <citation type="journal article" date="2004" name="Proc. Natl. Acad. Sci. U.S.A.">
        <title>Genome sequence of Picrophilus torridus and its implications for life around pH 0.</title>
        <authorList>
            <person name="Futterer O."/>
            <person name="Angelov A."/>
            <person name="Liesegang H."/>
            <person name="Gottschalk G."/>
            <person name="Schleper C."/>
            <person name="Schepers B."/>
            <person name="Dock C."/>
            <person name="Antranikian G."/>
            <person name="Liebl W."/>
        </authorList>
    </citation>
    <scope>NUCLEOTIDE SEQUENCE [LARGE SCALE GENOMIC DNA]</scope>
    <source>
        <strain evidence="10">ATCC 700027 / DSM 9790 / JCM 10055 / NBRC 100828</strain>
    </source>
</reference>
<dbReference type="Gene3D" id="3.30.70.240">
    <property type="match status" value="1"/>
</dbReference>
<dbReference type="HAMAP" id="MF_01471">
    <property type="entry name" value="Cas2"/>
    <property type="match status" value="1"/>
</dbReference>
<dbReference type="eggNOG" id="arCOG04194">
    <property type="taxonomic scope" value="Archaea"/>
</dbReference>
<evidence type="ECO:0000256" key="3">
    <source>
        <dbReference type="ARBA" id="ARBA00022723"/>
    </source>
</evidence>
<dbReference type="GO" id="GO:0051607">
    <property type="term" value="P:defense response to virus"/>
    <property type="evidence" value="ECO:0007669"/>
    <property type="project" value="UniProtKB-UniRule"/>
</dbReference>
<dbReference type="CDD" id="cd09725">
    <property type="entry name" value="Cas2_I_II_III"/>
    <property type="match status" value="1"/>
</dbReference>
<keyword evidence="6 8" id="KW-0460">Magnesium</keyword>
<gene>
    <name evidence="8" type="primary">cas2</name>
    <name evidence="9" type="ordered locus">PTO0002</name>
</gene>
<comment type="subunit">
    <text evidence="8">Homodimer, forms a heterotetramer with a Cas1 homodimer.</text>
</comment>
<dbReference type="KEGG" id="pto:PTO0002"/>
<dbReference type="GO" id="GO:0016787">
    <property type="term" value="F:hydrolase activity"/>
    <property type="evidence" value="ECO:0007669"/>
    <property type="project" value="UniProtKB-KW"/>
</dbReference>
<keyword evidence="3 8" id="KW-0479">Metal-binding</keyword>
<organism evidence="9 10">
    <name type="scientific">Picrophilus torridus (strain ATCC 700027 / DSM 9790 / JCM 10055 / NBRC 100828 / KAW 2/3)</name>
    <dbReference type="NCBI Taxonomy" id="1122961"/>
    <lineage>
        <taxon>Archaea</taxon>
        <taxon>Methanobacteriati</taxon>
        <taxon>Thermoplasmatota</taxon>
        <taxon>Thermoplasmata</taxon>
        <taxon>Thermoplasmatales</taxon>
        <taxon>Picrophilaceae</taxon>
        <taxon>Picrophilus</taxon>
    </lineage>
</organism>
<dbReference type="RefSeq" id="WP_011176803.1">
    <property type="nucleotide sequence ID" value="NC_005877.1"/>
</dbReference>
<proteinExistence type="inferred from homology"/>
<feature type="binding site" evidence="8">
    <location>
        <position position="9"/>
    </location>
    <ligand>
        <name>Mg(2+)</name>
        <dbReference type="ChEBI" id="CHEBI:18420"/>
        <note>catalytic</note>
    </ligand>
</feature>
<dbReference type="OrthoDB" id="43236at2157"/>
<dbReference type="GO" id="GO:0046872">
    <property type="term" value="F:metal ion binding"/>
    <property type="evidence" value="ECO:0007669"/>
    <property type="project" value="UniProtKB-UniRule"/>
</dbReference>
<evidence type="ECO:0000256" key="1">
    <source>
        <dbReference type="ARBA" id="ARBA00001946"/>
    </source>
</evidence>
<evidence type="ECO:0000256" key="4">
    <source>
        <dbReference type="ARBA" id="ARBA00022759"/>
    </source>
</evidence>
<comment type="cofactor">
    <cofactor evidence="1 8">
        <name>Mg(2+)</name>
        <dbReference type="ChEBI" id="CHEBI:18420"/>
    </cofactor>
</comment>